<protein>
    <submittedName>
        <fullName evidence="2">Leucine-rich repeat-containing 71-like isoform X6</fullName>
    </submittedName>
</protein>
<dbReference type="AlphaFoldDB" id="A0A3M7RMU0"/>
<dbReference type="PROSITE" id="PS51450">
    <property type="entry name" value="LRR"/>
    <property type="match status" value="1"/>
</dbReference>
<sequence length="391" mass="43672">MQNCLNVSLDGNKLMEENFHMLIKENSLIQHLSLRNCQISDIGAEKLGNELGNIRTQNTKLLSLNLSGNFITDNGAIEIARGLRTNRTLLVLNLSGNQIADLGACQLAETLSRFKMSHEEIVRRRTMRRERFLRDLSPHSRKTVNLNERPSSMAHKSPKDTNRIKKEPSNLHRDRSKSKDIQSGVIDKQGNTRQKGVSHKESVSGGGVQKKEKSKEVTISKDAQIAEKSSNKVLKSRVSKLKHKDSAVESLLLKDGLLRSISKLSNVQSNITNESDPLMDETEGVDGELLLIGNRTLLSLNLSRNKITLIGMKEFLSCVQLQISMALFNRNASCTGLLKLNLAKNDFPITDENYIKLMDLMKTRDPIANKTTESLADRDTNSVISKDGKDT</sequence>
<dbReference type="InterPro" id="IPR053040">
    <property type="entry name" value="LRR-containing_protein_71"/>
</dbReference>
<feature type="non-terminal residue" evidence="2">
    <location>
        <position position="391"/>
    </location>
</feature>
<gene>
    <name evidence="2" type="ORF">BpHYR1_023484</name>
</gene>
<dbReference type="InterPro" id="IPR032675">
    <property type="entry name" value="LRR_dom_sf"/>
</dbReference>
<feature type="region of interest" description="Disordered" evidence="1">
    <location>
        <begin position="132"/>
        <end position="223"/>
    </location>
</feature>
<dbReference type="STRING" id="10195.A0A3M7RMU0"/>
<proteinExistence type="predicted"/>
<dbReference type="SUPFAM" id="SSF52047">
    <property type="entry name" value="RNI-like"/>
    <property type="match status" value="2"/>
</dbReference>
<dbReference type="Gene3D" id="3.80.10.10">
    <property type="entry name" value="Ribonuclease Inhibitor"/>
    <property type="match status" value="1"/>
</dbReference>
<name>A0A3M7RMU0_BRAPC</name>
<dbReference type="Pfam" id="PF13516">
    <property type="entry name" value="LRR_6"/>
    <property type="match status" value="4"/>
</dbReference>
<dbReference type="PANTHER" id="PTHR46984">
    <property type="entry name" value="LEUCINE-RICH REPEAT-CONTAINING PROTEIN 71"/>
    <property type="match status" value="1"/>
</dbReference>
<feature type="compositionally biased region" description="Basic and acidic residues" evidence="1">
    <location>
        <begin position="209"/>
        <end position="219"/>
    </location>
</feature>
<evidence type="ECO:0000313" key="2">
    <source>
        <dbReference type="EMBL" id="RNA24872.1"/>
    </source>
</evidence>
<evidence type="ECO:0000256" key="1">
    <source>
        <dbReference type="SAM" id="MobiDB-lite"/>
    </source>
</evidence>
<dbReference type="InterPro" id="IPR001611">
    <property type="entry name" value="Leu-rich_rpt"/>
</dbReference>
<keyword evidence="3" id="KW-1185">Reference proteome</keyword>
<dbReference type="EMBL" id="REGN01003035">
    <property type="protein sequence ID" value="RNA24872.1"/>
    <property type="molecule type" value="Genomic_DNA"/>
</dbReference>
<evidence type="ECO:0000313" key="3">
    <source>
        <dbReference type="Proteomes" id="UP000276133"/>
    </source>
</evidence>
<dbReference type="PANTHER" id="PTHR46984:SF1">
    <property type="entry name" value="LEUCINE-RICH REPEAT-CONTAINING PROTEIN 71"/>
    <property type="match status" value="1"/>
</dbReference>
<comment type="caution">
    <text evidence="2">The sequence shown here is derived from an EMBL/GenBank/DDBJ whole genome shotgun (WGS) entry which is preliminary data.</text>
</comment>
<organism evidence="2 3">
    <name type="scientific">Brachionus plicatilis</name>
    <name type="common">Marine rotifer</name>
    <name type="synonym">Brachionus muelleri</name>
    <dbReference type="NCBI Taxonomy" id="10195"/>
    <lineage>
        <taxon>Eukaryota</taxon>
        <taxon>Metazoa</taxon>
        <taxon>Spiralia</taxon>
        <taxon>Gnathifera</taxon>
        <taxon>Rotifera</taxon>
        <taxon>Eurotatoria</taxon>
        <taxon>Monogononta</taxon>
        <taxon>Pseudotrocha</taxon>
        <taxon>Ploima</taxon>
        <taxon>Brachionidae</taxon>
        <taxon>Brachionus</taxon>
    </lineage>
</organism>
<feature type="compositionally biased region" description="Basic and acidic residues" evidence="1">
    <location>
        <begin position="157"/>
        <end position="180"/>
    </location>
</feature>
<reference evidence="2 3" key="1">
    <citation type="journal article" date="2018" name="Sci. Rep.">
        <title>Genomic signatures of local adaptation to the degree of environmental predictability in rotifers.</title>
        <authorList>
            <person name="Franch-Gras L."/>
            <person name="Hahn C."/>
            <person name="Garcia-Roger E.M."/>
            <person name="Carmona M.J."/>
            <person name="Serra M."/>
            <person name="Gomez A."/>
        </authorList>
    </citation>
    <scope>NUCLEOTIDE SEQUENCE [LARGE SCALE GENOMIC DNA]</scope>
    <source>
        <strain evidence="2">HYR1</strain>
    </source>
</reference>
<dbReference type="OrthoDB" id="120976at2759"/>
<dbReference type="Proteomes" id="UP000276133">
    <property type="component" value="Unassembled WGS sequence"/>
</dbReference>
<dbReference type="SMART" id="SM00368">
    <property type="entry name" value="LRR_RI"/>
    <property type="match status" value="4"/>
</dbReference>
<accession>A0A3M7RMU0</accession>